<protein>
    <submittedName>
        <fullName evidence="3">PhzF family phenazine biosynthesis protein</fullName>
    </submittedName>
</protein>
<dbReference type="InterPro" id="IPR003719">
    <property type="entry name" value="Phenazine_PhzF-like"/>
</dbReference>
<dbReference type="SUPFAM" id="SSF54506">
    <property type="entry name" value="Diaminopimelate epimerase-like"/>
    <property type="match status" value="1"/>
</dbReference>
<dbReference type="Pfam" id="PF02567">
    <property type="entry name" value="PhzC-PhzF"/>
    <property type="match status" value="1"/>
</dbReference>
<proteinExistence type="inferred from homology"/>
<dbReference type="RefSeq" id="WP_259960531.1">
    <property type="nucleotide sequence ID" value="NZ_JAOAMV010000001.1"/>
</dbReference>
<keyword evidence="4" id="KW-1185">Reference proteome</keyword>
<evidence type="ECO:0000256" key="2">
    <source>
        <dbReference type="ARBA" id="ARBA00023235"/>
    </source>
</evidence>
<dbReference type="AlphaFoldDB" id="A0A9X2VYP9"/>
<gene>
    <name evidence="3" type="ORF">N0B51_02125</name>
</gene>
<dbReference type="Proteomes" id="UP001142648">
    <property type="component" value="Unassembled WGS sequence"/>
</dbReference>
<dbReference type="PANTHER" id="PTHR13774:SF17">
    <property type="entry name" value="PHENAZINE BIOSYNTHESIS-LIKE DOMAIN-CONTAINING PROTEIN"/>
    <property type="match status" value="1"/>
</dbReference>
<accession>A0A9X2VYP9</accession>
<reference evidence="3" key="1">
    <citation type="submission" date="2022-09" db="EMBL/GenBank/DDBJ databases">
        <title>The genome sequence of Tsuneonella sp. YG55.</title>
        <authorList>
            <person name="Liu Y."/>
        </authorList>
    </citation>
    <scope>NUCLEOTIDE SEQUENCE</scope>
    <source>
        <strain evidence="3">YG55</strain>
    </source>
</reference>
<name>A0A9X2VYP9_9SPHN</name>
<keyword evidence="2" id="KW-0413">Isomerase</keyword>
<sequence length="258" mass="26870">MTLRYWHVDAFARRPFAGNPAAVVLLDDLSDAARLQALAEEIGLPATAFVTPDRTIRWFSPGAEIALCGHGALAAGHVVLAREGGEAVAFRSVSGSVVEVRREGAGHALALPAVPTRPAARSDVGALLGADPQEVRASASRHVICLFDDEAQVRALAPDLAALAAGRDDQFICTARGWETDVVSRVFVGGPGAREDAVTGSAHAALAPFWAARLGRDRLTAHQASARGGDLACRLDGDRVWLAGGCVTVAEGVLYLPG</sequence>
<dbReference type="GO" id="GO:0016853">
    <property type="term" value="F:isomerase activity"/>
    <property type="evidence" value="ECO:0007669"/>
    <property type="project" value="UniProtKB-KW"/>
</dbReference>
<dbReference type="EMBL" id="JAOAMV010000001">
    <property type="protein sequence ID" value="MCT2557772.1"/>
    <property type="molecule type" value="Genomic_DNA"/>
</dbReference>
<dbReference type="PIRSF" id="PIRSF016184">
    <property type="entry name" value="PhzC_PhzF"/>
    <property type="match status" value="1"/>
</dbReference>
<comment type="caution">
    <text evidence="3">The sequence shown here is derived from an EMBL/GenBank/DDBJ whole genome shotgun (WGS) entry which is preliminary data.</text>
</comment>
<comment type="similarity">
    <text evidence="1">Belongs to the PhzF family.</text>
</comment>
<evidence type="ECO:0000256" key="1">
    <source>
        <dbReference type="ARBA" id="ARBA00008270"/>
    </source>
</evidence>
<evidence type="ECO:0000313" key="3">
    <source>
        <dbReference type="EMBL" id="MCT2557772.1"/>
    </source>
</evidence>
<dbReference type="PANTHER" id="PTHR13774">
    <property type="entry name" value="PHENAZINE BIOSYNTHESIS PROTEIN"/>
    <property type="match status" value="1"/>
</dbReference>
<organism evidence="3 4">
    <name type="scientific">Tsuneonella litorea</name>
    <dbReference type="NCBI Taxonomy" id="2976475"/>
    <lineage>
        <taxon>Bacteria</taxon>
        <taxon>Pseudomonadati</taxon>
        <taxon>Pseudomonadota</taxon>
        <taxon>Alphaproteobacteria</taxon>
        <taxon>Sphingomonadales</taxon>
        <taxon>Erythrobacteraceae</taxon>
        <taxon>Tsuneonella</taxon>
    </lineage>
</organism>
<dbReference type="Gene3D" id="3.10.310.10">
    <property type="entry name" value="Diaminopimelate Epimerase, Chain A, domain 1"/>
    <property type="match status" value="2"/>
</dbReference>
<evidence type="ECO:0000313" key="4">
    <source>
        <dbReference type="Proteomes" id="UP001142648"/>
    </source>
</evidence>
<dbReference type="GO" id="GO:0005737">
    <property type="term" value="C:cytoplasm"/>
    <property type="evidence" value="ECO:0007669"/>
    <property type="project" value="TreeGrafter"/>
</dbReference>